<dbReference type="InterPro" id="IPR035994">
    <property type="entry name" value="Nucleoside_phosphorylase_sf"/>
</dbReference>
<evidence type="ECO:0000313" key="2">
    <source>
        <dbReference type="EMBL" id="SDH74497.1"/>
    </source>
</evidence>
<evidence type="ECO:0000259" key="1">
    <source>
        <dbReference type="Pfam" id="PF01048"/>
    </source>
</evidence>
<dbReference type="GO" id="GO:0009116">
    <property type="term" value="P:nucleoside metabolic process"/>
    <property type="evidence" value="ECO:0007669"/>
    <property type="project" value="InterPro"/>
</dbReference>
<dbReference type="Gene3D" id="3.40.50.1580">
    <property type="entry name" value="Nucleoside phosphorylase domain"/>
    <property type="match status" value="1"/>
</dbReference>
<name>A0A1G8EXF3_9NOCA</name>
<accession>A0A1G8EXF3</accession>
<dbReference type="NCBIfam" id="NF004168">
    <property type="entry name" value="PRK05634.1"/>
    <property type="match status" value="1"/>
</dbReference>
<gene>
    <name evidence="2" type="ORF">SAMN05444695_10394</name>
</gene>
<dbReference type="RefSeq" id="WP_072736415.1">
    <property type="nucleotide sequence ID" value="NZ_CP048813.1"/>
</dbReference>
<dbReference type="Proteomes" id="UP000183263">
    <property type="component" value="Unassembled WGS sequence"/>
</dbReference>
<reference evidence="2 3" key="1">
    <citation type="submission" date="2016-10" db="EMBL/GenBank/DDBJ databases">
        <authorList>
            <person name="de Groot N.N."/>
        </authorList>
    </citation>
    <scope>NUCLEOTIDE SEQUENCE [LARGE SCALE GENOMIC DNA]</scope>
    <source>
        <strain evidence="2 3">DSM 44892</strain>
    </source>
</reference>
<dbReference type="Pfam" id="PF01048">
    <property type="entry name" value="PNP_UDP_1"/>
    <property type="match status" value="1"/>
</dbReference>
<evidence type="ECO:0000313" key="3">
    <source>
        <dbReference type="Proteomes" id="UP000183263"/>
    </source>
</evidence>
<dbReference type="InterPro" id="IPR000845">
    <property type="entry name" value="Nucleoside_phosphorylase_d"/>
</dbReference>
<dbReference type="AlphaFoldDB" id="A0A1G8EXF3"/>
<dbReference type="EMBL" id="FNDN01000003">
    <property type="protein sequence ID" value="SDH74497.1"/>
    <property type="molecule type" value="Genomic_DNA"/>
</dbReference>
<protein>
    <submittedName>
        <fullName evidence="2">Purine nucleosidase/adenosylhomocysteine nucleosidase</fullName>
    </submittedName>
</protein>
<keyword evidence="3" id="KW-1185">Reference proteome</keyword>
<organism evidence="2 3">
    <name type="scientific">Rhodococcus triatomae</name>
    <dbReference type="NCBI Taxonomy" id="300028"/>
    <lineage>
        <taxon>Bacteria</taxon>
        <taxon>Bacillati</taxon>
        <taxon>Actinomycetota</taxon>
        <taxon>Actinomycetes</taxon>
        <taxon>Mycobacteriales</taxon>
        <taxon>Nocardiaceae</taxon>
        <taxon>Rhodococcus</taxon>
    </lineage>
</organism>
<sequence>MKRADVLVVSATKAEAAHVPPEFEVLVTGIGKVSAAVAVASALATYGSGRLPLVVDIGTVGALHAHHTGLFTPSRVLNHDLSAAAIRALGHDVDDAIELPDGDGSVLATGDVFISDAAVRDLLAQRADLVDMEGYAVAYASAHMGAECRLVKHVSDQADDSALDWPARIDASARELGDWLRRTL</sequence>
<dbReference type="SUPFAM" id="SSF53167">
    <property type="entry name" value="Purine and uridine phosphorylases"/>
    <property type="match status" value="1"/>
</dbReference>
<proteinExistence type="predicted"/>
<feature type="domain" description="Nucleoside phosphorylase" evidence="1">
    <location>
        <begin position="106"/>
        <end position="161"/>
    </location>
</feature>
<dbReference type="GO" id="GO:0003824">
    <property type="term" value="F:catalytic activity"/>
    <property type="evidence" value="ECO:0007669"/>
    <property type="project" value="InterPro"/>
</dbReference>
<dbReference type="OrthoDB" id="3852236at2"/>